<sequence length="400" mass="40299">MLPEAPEGPPGSTVEFGYGNGAVTGSSDDDGIFKVPDPVGVTPVIPTLGPGVSLVELDIVKGGTTVGRMVPGAVFPVPVGPGDAMLEFAAGNGGRGNGANELDTLELGVPEPTGDVVIGGTAEIPEAGVVEVMLDLVACPLGELMAVPVEPVQVVVESPIGKGAAVDDVSVPEEGLLKPVPEMNWLVEVEELKKPDISVLTEDVIDDPGGAEVIPLEDGTSGAVPVGVAEKVMLGNGNGGATVEVASSLPLSFILGDSELAVVSDPVMVLETETVPNALLVVALPRGYGVELEVNSMVLVPTELRGDPGEPGNGTEPVEPLVVVALEIGNGADVIAGSVVGCEEYEPVPGPTEVPFSEALLGIVNGNGDDLLDPDSEPVAGRGETEPVKVPAVAVTENDV</sequence>
<evidence type="ECO:0000313" key="3">
    <source>
        <dbReference type="Proteomes" id="UP001392437"/>
    </source>
</evidence>
<dbReference type="AlphaFoldDB" id="A0AAW0Q9I1"/>
<proteinExistence type="predicted"/>
<name>A0AAW0Q9I1_9PEZI</name>
<evidence type="ECO:0000313" key="2">
    <source>
        <dbReference type="EMBL" id="KAK8093057.1"/>
    </source>
</evidence>
<protein>
    <submittedName>
        <fullName evidence="2">Uncharacterized protein</fullName>
    </submittedName>
</protein>
<dbReference type="Proteomes" id="UP001392437">
    <property type="component" value="Unassembled WGS sequence"/>
</dbReference>
<accession>A0AAW0Q9I1</accession>
<organism evidence="2 3">
    <name type="scientific">Apiospora kogelbergensis</name>
    <dbReference type="NCBI Taxonomy" id="1337665"/>
    <lineage>
        <taxon>Eukaryota</taxon>
        <taxon>Fungi</taxon>
        <taxon>Dikarya</taxon>
        <taxon>Ascomycota</taxon>
        <taxon>Pezizomycotina</taxon>
        <taxon>Sordariomycetes</taxon>
        <taxon>Xylariomycetidae</taxon>
        <taxon>Amphisphaeriales</taxon>
        <taxon>Apiosporaceae</taxon>
        <taxon>Apiospora</taxon>
    </lineage>
</organism>
<keyword evidence="3" id="KW-1185">Reference proteome</keyword>
<comment type="caution">
    <text evidence="2">The sequence shown here is derived from an EMBL/GenBank/DDBJ whole genome shotgun (WGS) entry which is preliminary data.</text>
</comment>
<feature type="region of interest" description="Disordered" evidence="1">
    <location>
        <begin position="1"/>
        <end position="21"/>
    </location>
</feature>
<dbReference type="EMBL" id="JAQQWP010000012">
    <property type="protein sequence ID" value="KAK8093057.1"/>
    <property type="molecule type" value="Genomic_DNA"/>
</dbReference>
<reference evidence="2 3" key="1">
    <citation type="submission" date="2023-01" db="EMBL/GenBank/DDBJ databases">
        <title>Analysis of 21 Apiospora genomes using comparative genomics revels a genus with tremendous synthesis potential of carbohydrate active enzymes and secondary metabolites.</title>
        <authorList>
            <person name="Sorensen T."/>
        </authorList>
    </citation>
    <scope>NUCLEOTIDE SEQUENCE [LARGE SCALE GENOMIC DNA]</scope>
    <source>
        <strain evidence="2 3">CBS 117206</strain>
    </source>
</reference>
<evidence type="ECO:0000256" key="1">
    <source>
        <dbReference type="SAM" id="MobiDB-lite"/>
    </source>
</evidence>
<gene>
    <name evidence="2" type="ORF">PG999_014644</name>
</gene>